<comment type="caution">
    <text evidence="1">The sequence shown here is derived from an EMBL/GenBank/DDBJ whole genome shotgun (WGS) entry which is preliminary data.</text>
</comment>
<accession>I0LCF6</accession>
<dbReference type="eggNOG" id="COG3599">
    <property type="taxonomic scope" value="Bacteria"/>
</dbReference>
<dbReference type="Gene3D" id="6.10.250.660">
    <property type="match status" value="1"/>
</dbReference>
<dbReference type="OrthoDB" id="3404933at2"/>
<dbReference type="AlphaFoldDB" id="I0LCF6"/>
<reference evidence="2" key="1">
    <citation type="journal article" date="2012" name="J. Bacteriol.">
        <title>Genome Sequence of Micromonospora lupini Lupac 08, Isolated from Root Nodules of Lupinus angustifolius.</title>
        <authorList>
            <person name="Alonso-Vega P."/>
            <person name="Normand P."/>
            <person name="Bacigalupe R."/>
            <person name="Pujic P."/>
            <person name="Lajus A."/>
            <person name="Vallenet D."/>
            <person name="Carro L."/>
            <person name="Coll P."/>
            <person name="Trujillo M.E."/>
        </authorList>
    </citation>
    <scope>NUCLEOTIDE SEQUENCE [LARGE SCALE GENOMIC DNA]</scope>
    <source>
        <strain evidence="2">Lupac 08</strain>
    </source>
</reference>
<dbReference type="STRING" id="1150864.MILUP08_46402"/>
<gene>
    <name evidence="1" type="ORF">MILUP08_46402</name>
</gene>
<evidence type="ECO:0000313" key="1">
    <source>
        <dbReference type="EMBL" id="CCH21503.1"/>
    </source>
</evidence>
<dbReference type="EMBL" id="CAIE01000042">
    <property type="protein sequence ID" value="CCH21503.1"/>
    <property type="molecule type" value="Genomic_DNA"/>
</dbReference>
<organism evidence="1 2">
    <name type="scientific">Micromonospora lupini str. Lupac 08</name>
    <dbReference type="NCBI Taxonomy" id="1150864"/>
    <lineage>
        <taxon>Bacteria</taxon>
        <taxon>Bacillati</taxon>
        <taxon>Actinomycetota</taxon>
        <taxon>Actinomycetes</taxon>
        <taxon>Micromonosporales</taxon>
        <taxon>Micromonosporaceae</taxon>
        <taxon>Micromonospora</taxon>
    </lineage>
</organism>
<evidence type="ECO:0008006" key="3">
    <source>
        <dbReference type="Google" id="ProtNLM"/>
    </source>
</evidence>
<dbReference type="RefSeq" id="WP_007465463.1">
    <property type="nucleotide sequence ID" value="NZ_HF570108.1"/>
</dbReference>
<protein>
    <recommendedName>
        <fullName evidence="3">Antigen 84</fullName>
    </recommendedName>
</protein>
<keyword evidence="2" id="KW-1185">Reference proteome</keyword>
<dbReference type="InterPro" id="IPR019933">
    <property type="entry name" value="DivIVA_domain"/>
</dbReference>
<sequence>MRSVLTRLYRALRRRPSHPPHSGWCRTESCRPLTISQIRERQFRQVRRGLDPVEVHDFLHRLTGDLAQARRDLVLTTEENVRIKRALRRRQFRFTPGARR</sequence>
<evidence type="ECO:0000313" key="2">
    <source>
        <dbReference type="Proteomes" id="UP000003448"/>
    </source>
</evidence>
<proteinExistence type="predicted"/>
<dbReference type="Proteomes" id="UP000003448">
    <property type="component" value="Unassembled WGS sequence"/>
</dbReference>
<dbReference type="NCBIfam" id="TIGR03544">
    <property type="entry name" value="DivI1A_domain"/>
    <property type="match status" value="1"/>
</dbReference>
<name>I0LCF6_9ACTN</name>